<evidence type="ECO:0000256" key="3">
    <source>
        <dbReference type="ARBA" id="ARBA00022989"/>
    </source>
</evidence>
<evidence type="ECO:0000256" key="4">
    <source>
        <dbReference type="ARBA" id="ARBA00023136"/>
    </source>
</evidence>
<dbReference type="PANTHER" id="PTHR30441">
    <property type="entry name" value="DUF748 DOMAIN-CONTAINING PROTEIN"/>
    <property type="match status" value="1"/>
</dbReference>
<dbReference type="Pfam" id="PF04357">
    <property type="entry name" value="TamB"/>
    <property type="match status" value="1"/>
</dbReference>
<dbReference type="PANTHER" id="PTHR30441:SF8">
    <property type="entry name" value="DUF748 DOMAIN-CONTAINING PROTEIN"/>
    <property type="match status" value="1"/>
</dbReference>
<evidence type="ECO:0000256" key="2">
    <source>
        <dbReference type="ARBA" id="ARBA00022692"/>
    </source>
</evidence>
<evidence type="ECO:0000256" key="1">
    <source>
        <dbReference type="ARBA" id="ARBA00004167"/>
    </source>
</evidence>
<feature type="transmembrane region" description="Helical" evidence="5">
    <location>
        <begin position="12"/>
        <end position="32"/>
    </location>
</feature>
<dbReference type="InterPro" id="IPR007452">
    <property type="entry name" value="TamB_C"/>
</dbReference>
<sequence>MKTYLKKSLKIFLWIIGIIILLFLILFVAIQIPSIQNYAKDKAVTYLEGKIKTKVRVDSLTIEFPKKVILKGVYFEDQKKDTLFAGEKLAADISLFQLINNKVEINSLELVGISANLNRDSKAVFNFDYIIKAFASPEKQKSDSPPMQFSVEEIILDRIQFKYTDAVTKNDIYANLKHFETKIKTFDLNEMNFEIPKAKINGLKFKLKQGLVQISNATKVAAIKNEPESILKLKLGEIDLAKIDFDYKSEETKLSTNFYLKKLLAKIDKIDLNNQFAIIESLDLTGVEGALTFDKLDIIKPAKEAENAESNNWEVKIKKTEFKRINFRYDNNTIAKVQKGIDYNHLNITSLNLQVDVLNYNPVNISGVVNSLSVKDKSGLNIQSFNTEFFYGKKNAFFKKLYLKTPQTELKDDIRIGYPSIASLAKNPGELGLTANLKKSKLGIKDILLFAPTLNNTNPFMSNPNAILLINGTVKGKLKNIEFPSMEISGIGTTKVAASGRIIGLPDVNKAYFDLNIKDLQSGSKDFVGFLPKGTIPNSIQLPSKFSAKGIFKGTIANFITNMNIASSFGNAKIKATFDQSRKNYEKYDAQTELTNFDLGKFIKNDSIGKVTLKANIKGTGFDPKTATASLNGTILKAYYNKYTYQNVAVKGTIRNGNFNATAFAKDPNLTFDFVSSGSFKDKYPTGKLKLNVDIADLEKLNLHAGPLKIRGVVDADIQSVNLDYLNGTVYARNITIVNAKEEFVIDSISAVATSSSEKNTFVLKSPFLDVEANGKYKLSKIATALSNSISKYYDSKPNSRKTAVEKQEFVFKIGVKDSPILVKLIPELKSLEPINIQGRYNSVNDSIVLNGTIPKLIYGENTITNAVLKVDTKDNYLVYSFIVDDIQNKQIQLPHTSISGKVQNNIVDYTVQLKDSKDKERYLIAGTLKATNGNNDINLDSNNLLLNYESWKIAQDNLIRFGKKGIYADNFELSKDGSKILIQSQSQQANAPIAIDFKDFDIKTITSIVEKDDLQMSGKINGNALVKNIGTTPLFTSDLNIENFTFKKDTIGNISIKVNNAIVNQYDAVIAITGQGNQVNLEGNYKTTDSSFDMNLDIDKLNLKSIQGFTLDNITESTGFLTGNFKITGNTTQPNVIGELKFNEIGFKVKQLNAKFKSLNDKIVFTPNAILFDNFIIKDEKDNDLAINGKIDSANFSNFGFDLAIDADNFKAVNSKAKDNDLYYGELYLDNHLKLSGNLDNPIVEGNIKINKDTKFTIVLPQSDPSIADREGIVEFIDQDNPKLVETIVMDDLNSEMDIKGINASVNIEVDKDAELSLVIDKANGDYLKLKGEAQLNGGIDPSGKTTLTGRYELSEGNYEMNFNAIKRKFDIKKGSYILWTGEPTTADINITAVYKTEAAPIDLVNDQLGDITAELRNTYKQKIPFETELKMNGELMKPNISFDIILPDGNNSVSTEIINATQAKLTQLRQQPDELNKQVFALLLLNRFIGENPFASETGGTSVSSLARESASKILSQQLNNLAGDLIEGVELNFDLNTSDDYTTGQRENKTDLSVGISKKLLNDRLKVTVGSSFGIEGPQQVNQNANNIAGDVSIDYQLSKDGRYKIRAYRVNKYQVALQGEVVETGIAFIITLDYNKFSELFRKSEAKKAKQKQKKN</sequence>
<reference evidence="7 8" key="1">
    <citation type="submission" date="2023-04" db="EMBL/GenBank/DDBJ databases">
        <title>Two novel species of Flavobacterium.</title>
        <authorList>
            <person name="Liu Q."/>
            <person name="Xin Y.-H."/>
        </authorList>
    </citation>
    <scope>NUCLEOTIDE SEQUENCE [LARGE SCALE GENOMIC DNA]</scope>
    <source>
        <strain evidence="7 8">LB2P87</strain>
    </source>
</reference>
<keyword evidence="2 5" id="KW-0812">Transmembrane</keyword>
<keyword evidence="8" id="KW-1185">Reference proteome</keyword>
<dbReference type="InterPro" id="IPR008023">
    <property type="entry name" value="DUF748"/>
</dbReference>
<keyword evidence="4 5" id="KW-0472">Membrane</keyword>
<dbReference type="Pfam" id="PF05359">
    <property type="entry name" value="DUF748"/>
    <property type="match status" value="1"/>
</dbReference>
<accession>A0AAW6TLQ7</accession>
<dbReference type="GO" id="GO:0005886">
    <property type="term" value="C:plasma membrane"/>
    <property type="evidence" value="ECO:0007669"/>
    <property type="project" value="InterPro"/>
</dbReference>
<dbReference type="EMBL" id="JASCRY010000003">
    <property type="protein sequence ID" value="MDI5950531.1"/>
    <property type="molecule type" value="Genomic_DNA"/>
</dbReference>
<evidence type="ECO:0000313" key="7">
    <source>
        <dbReference type="EMBL" id="MDI5950531.1"/>
    </source>
</evidence>
<dbReference type="GO" id="GO:0090313">
    <property type="term" value="P:regulation of protein targeting to membrane"/>
    <property type="evidence" value="ECO:0007669"/>
    <property type="project" value="TreeGrafter"/>
</dbReference>
<keyword evidence="3 5" id="KW-1133">Transmembrane helix</keyword>
<dbReference type="RefSeq" id="WP_282717173.1">
    <property type="nucleotide sequence ID" value="NZ_JASCRY010000003.1"/>
</dbReference>
<feature type="domain" description="Translocation and assembly module TamB C-terminal" evidence="6">
    <location>
        <begin position="1177"/>
        <end position="1619"/>
    </location>
</feature>
<comment type="caution">
    <text evidence="7">The sequence shown here is derived from an EMBL/GenBank/DDBJ whole genome shotgun (WGS) entry which is preliminary data.</text>
</comment>
<evidence type="ECO:0000256" key="5">
    <source>
        <dbReference type="SAM" id="Phobius"/>
    </source>
</evidence>
<comment type="subcellular location">
    <subcellularLocation>
        <location evidence="1">Membrane</location>
        <topology evidence="1">Single-pass membrane protein</topology>
    </subcellularLocation>
</comment>
<protein>
    <submittedName>
        <fullName evidence="7">Translocation/assembly module TamB domain-containing protein</fullName>
    </submittedName>
</protein>
<gene>
    <name evidence="7" type="ORF">QLS97_12810</name>
</gene>
<dbReference type="GO" id="GO:0009306">
    <property type="term" value="P:protein secretion"/>
    <property type="evidence" value="ECO:0007669"/>
    <property type="project" value="InterPro"/>
</dbReference>
<proteinExistence type="predicted"/>
<evidence type="ECO:0000313" key="8">
    <source>
        <dbReference type="Proteomes" id="UP001228643"/>
    </source>
</evidence>
<name>A0AAW6TLQ7_9FLAO</name>
<dbReference type="Proteomes" id="UP001228643">
    <property type="component" value="Unassembled WGS sequence"/>
</dbReference>
<dbReference type="InterPro" id="IPR052894">
    <property type="entry name" value="AsmA-related"/>
</dbReference>
<evidence type="ECO:0000259" key="6">
    <source>
        <dbReference type="Pfam" id="PF04357"/>
    </source>
</evidence>
<organism evidence="7 8">
    <name type="scientific">Flavobacterium yafengii</name>
    <dbReference type="NCBI Taxonomy" id="3041253"/>
    <lineage>
        <taxon>Bacteria</taxon>
        <taxon>Pseudomonadati</taxon>
        <taxon>Bacteroidota</taxon>
        <taxon>Flavobacteriia</taxon>
        <taxon>Flavobacteriales</taxon>
        <taxon>Flavobacteriaceae</taxon>
        <taxon>Flavobacterium</taxon>
    </lineage>
</organism>